<dbReference type="Pfam" id="PF02357">
    <property type="entry name" value="NusG"/>
    <property type="match status" value="1"/>
</dbReference>
<dbReference type="SUPFAM" id="SSF82679">
    <property type="entry name" value="N-utilization substance G protein NusG, N-terminal domain"/>
    <property type="match status" value="1"/>
</dbReference>
<keyword evidence="1" id="KW-0804">Transcription</keyword>
<protein>
    <submittedName>
        <fullName evidence="3">Transcription termination/antitermination NusG family protein</fullName>
    </submittedName>
</protein>
<keyword evidence="3" id="KW-0614">Plasmid</keyword>
<feature type="domain" description="NusG-like N-terminal" evidence="2">
    <location>
        <begin position="2"/>
        <end position="98"/>
    </location>
</feature>
<gene>
    <name evidence="3" type="ORF">AAF463_25320</name>
</gene>
<proteinExistence type="predicted"/>
<evidence type="ECO:0000313" key="3">
    <source>
        <dbReference type="EMBL" id="XBV47756.1"/>
    </source>
</evidence>
<name>A0AAU7U3Z8_9GAMM</name>
<dbReference type="InterPro" id="IPR006645">
    <property type="entry name" value="NGN-like_dom"/>
</dbReference>
<dbReference type="AlphaFoldDB" id="A0AAU7U3Z8"/>
<evidence type="ECO:0000256" key="1">
    <source>
        <dbReference type="ARBA" id="ARBA00023163"/>
    </source>
</evidence>
<organism evidence="3">
    <name type="scientific">Pantoea sp. BJ2</name>
    <dbReference type="NCBI Taxonomy" id="3141322"/>
    <lineage>
        <taxon>Bacteria</taxon>
        <taxon>Pseudomonadati</taxon>
        <taxon>Pseudomonadota</taxon>
        <taxon>Gammaproteobacteria</taxon>
        <taxon>Enterobacterales</taxon>
        <taxon>Erwiniaceae</taxon>
        <taxon>Pantoea</taxon>
    </lineage>
</organism>
<geneLocation type="plasmid" evidence="3">
    <name>plasmindC</name>
</geneLocation>
<dbReference type="GO" id="GO:0006354">
    <property type="term" value="P:DNA-templated transcription elongation"/>
    <property type="evidence" value="ECO:0007669"/>
    <property type="project" value="InterPro"/>
</dbReference>
<dbReference type="Gene3D" id="3.30.70.940">
    <property type="entry name" value="NusG, N-terminal domain"/>
    <property type="match status" value="1"/>
</dbReference>
<sequence>MWYLLCFTATRFNYVLSFLDKENMEVYCPKRITRYLRPDKVNSYRDKESPAFPGYLFIKTDFESYHPSNFAKCRYIHGLVNFGGKPAVIKDEDIERVRKCEAGYQFEHVSSSDNDYQCDAWRNILRNDDPDVRLKKMIEYLNLQRKEAA</sequence>
<reference evidence="3" key="1">
    <citation type="submission" date="2024-06" db="EMBL/GenBank/DDBJ databases">
        <title>Multiomics insights into the TNT degradation mechanism by Pantoea sp. BJ2 isolated from an ammunition destruction site.</title>
        <authorList>
            <person name="Luo J."/>
        </authorList>
    </citation>
    <scope>NUCLEOTIDE SEQUENCE</scope>
    <source>
        <strain evidence="3">BJ2</strain>
        <plasmid evidence="3">plasmindC</plasmid>
    </source>
</reference>
<dbReference type="RefSeq" id="WP_350262809.1">
    <property type="nucleotide sequence ID" value="NZ_CP158295.1"/>
</dbReference>
<dbReference type="InterPro" id="IPR036735">
    <property type="entry name" value="NGN_dom_sf"/>
</dbReference>
<accession>A0AAU7U3Z8</accession>
<dbReference type="EMBL" id="CP158295">
    <property type="protein sequence ID" value="XBV47756.1"/>
    <property type="molecule type" value="Genomic_DNA"/>
</dbReference>
<evidence type="ECO:0000259" key="2">
    <source>
        <dbReference type="Pfam" id="PF02357"/>
    </source>
</evidence>